<dbReference type="EMBL" id="ML994614">
    <property type="protein sequence ID" value="KAF2193145.1"/>
    <property type="molecule type" value="Genomic_DNA"/>
</dbReference>
<sequence>ANKHWLAEKLQPTPQAVVQQILDARIELPVKTMIGNMPEVKKQFFVADYSDQEFEKLDVCSFN</sequence>
<gene>
    <name evidence="1" type="ORF">K469DRAFT_552840</name>
</gene>
<name>A0A6A6EPQ4_9PEZI</name>
<evidence type="ECO:0000313" key="1">
    <source>
        <dbReference type="EMBL" id="KAF2193145.1"/>
    </source>
</evidence>
<evidence type="ECO:0000313" key="2">
    <source>
        <dbReference type="Proteomes" id="UP000800200"/>
    </source>
</evidence>
<protein>
    <submittedName>
        <fullName evidence="1">Uncharacterized protein</fullName>
    </submittedName>
</protein>
<keyword evidence="2" id="KW-1185">Reference proteome</keyword>
<reference evidence="1" key="1">
    <citation type="journal article" date="2020" name="Stud. Mycol.">
        <title>101 Dothideomycetes genomes: a test case for predicting lifestyles and emergence of pathogens.</title>
        <authorList>
            <person name="Haridas S."/>
            <person name="Albert R."/>
            <person name="Binder M."/>
            <person name="Bloem J."/>
            <person name="Labutti K."/>
            <person name="Salamov A."/>
            <person name="Andreopoulos B."/>
            <person name="Baker S."/>
            <person name="Barry K."/>
            <person name="Bills G."/>
            <person name="Bluhm B."/>
            <person name="Cannon C."/>
            <person name="Castanera R."/>
            <person name="Culley D."/>
            <person name="Daum C."/>
            <person name="Ezra D."/>
            <person name="Gonzalez J."/>
            <person name="Henrissat B."/>
            <person name="Kuo A."/>
            <person name="Liang C."/>
            <person name="Lipzen A."/>
            <person name="Lutzoni F."/>
            <person name="Magnuson J."/>
            <person name="Mondo S."/>
            <person name="Nolan M."/>
            <person name="Ohm R."/>
            <person name="Pangilinan J."/>
            <person name="Park H.-J."/>
            <person name="Ramirez L."/>
            <person name="Alfaro M."/>
            <person name="Sun H."/>
            <person name="Tritt A."/>
            <person name="Yoshinaga Y."/>
            <person name="Zwiers L.-H."/>
            <person name="Turgeon B."/>
            <person name="Goodwin S."/>
            <person name="Spatafora J."/>
            <person name="Crous P."/>
            <person name="Grigoriev I."/>
        </authorList>
    </citation>
    <scope>NUCLEOTIDE SEQUENCE</scope>
    <source>
        <strain evidence="1">CBS 207.26</strain>
    </source>
</reference>
<dbReference type="Proteomes" id="UP000800200">
    <property type="component" value="Unassembled WGS sequence"/>
</dbReference>
<feature type="non-terminal residue" evidence="1">
    <location>
        <position position="1"/>
    </location>
</feature>
<accession>A0A6A6EPQ4</accession>
<dbReference type="OrthoDB" id="10467831at2759"/>
<organism evidence="1 2">
    <name type="scientific">Zopfia rhizophila CBS 207.26</name>
    <dbReference type="NCBI Taxonomy" id="1314779"/>
    <lineage>
        <taxon>Eukaryota</taxon>
        <taxon>Fungi</taxon>
        <taxon>Dikarya</taxon>
        <taxon>Ascomycota</taxon>
        <taxon>Pezizomycotina</taxon>
        <taxon>Dothideomycetes</taxon>
        <taxon>Dothideomycetes incertae sedis</taxon>
        <taxon>Zopfiaceae</taxon>
        <taxon>Zopfia</taxon>
    </lineage>
</organism>
<proteinExistence type="predicted"/>
<dbReference type="AlphaFoldDB" id="A0A6A6EPQ4"/>